<keyword evidence="2" id="KW-0456">Lyase</keyword>
<name>I2GFQ0_9BACT</name>
<dbReference type="EMBL" id="CAIT01000006">
    <property type="protein sequence ID" value="CCH52725.1"/>
    <property type="molecule type" value="Genomic_DNA"/>
</dbReference>
<organism evidence="5 6">
    <name type="scientific">Fibrisoma limi BUZ 3</name>
    <dbReference type="NCBI Taxonomy" id="1185876"/>
    <lineage>
        <taxon>Bacteria</taxon>
        <taxon>Pseudomonadati</taxon>
        <taxon>Bacteroidota</taxon>
        <taxon>Cytophagia</taxon>
        <taxon>Cytophagales</taxon>
        <taxon>Spirosomataceae</taxon>
        <taxon>Fibrisoma</taxon>
    </lineage>
</organism>
<dbReference type="CDD" id="cd03141">
    <property type="entry name" value="GATase1_Hsp31_like"/>
    <property type="match status" value="1"/>
</dbReference>
<keyword evidence="6" id="KW-1185">Reference proteome</keyword>
<dbReference type="PANTHER" id="PTHR48094">
    <property type="entry name" value="PROTEIN/NUCLEIC ACID DEGLYCASE DJ-1-RELATED"/>
    <property type="match status" value="1"/>
</dbReference>
<gene>
    <name evidence="5" type="primary">nonF3</name>
    <name evidence="5" type="ORF">BN8_01745</name>
</gene>
<reference evidence="5 6" key="1">
    <citation type="journal article" date="2012" name="J. Bacteriol.">
        <title>Genome Sequence of the Filamentous Bacterium Fibrisoma limi BUZ 3T.</title>
        <authorList>
            <person name="Filippini M."/>
            <person name="Qi W."/>
            <person name="Jaenicke S."/>
            <person name="Goesmann A."/>
            <person name="Smits T.H."/>
            <person name="Bagheri H.C."/>
        </authorList>
    </citation>
    <scope>NUCLEOTIDE SEQUENCE [LARGE SCALE GENOMIC DNA]</scope>
    <source>
        <strain evidence="6">BUZ 3T</strain>
    </source>
</reference>
<evidence type="ECO:0000313" key="6">
    <source>
        <dbReference type="Proteomes" id="UP000009309"/>
    </source>
</evidence>
<dbReference type="EC" id="3.2.-.-" evidence="5"/>
<evidence type="ECO:0000259" key="4">
    <source>
        <dbReference type="Pfam" id="PF01965"/>
    </source>
</evidence>
<dbReference type="GO" id="GO:0005737">
    <property type="term" value="C:cytoplasm"/>
    <property type="evidence" value="ECO:0007669"/>
    <property type="project" value="TreeGrafter"/>
</dbReference>
<comment type="similarity">
    <text evidence="3">Belongs to the peptidase C56 family. HSP31-like subfamily.</text>
</comment>
<keyword evidence="1" id="KW-0346">Stress response</keyword>
<evidence type="ECO:0000313" key="5">
    <source>
        <dbReference type="EMBL" id="CCH52725.1"/>
    </source>
</evidence>
<dbReference type="GO" id="GO:0019243">
    <property type="term" value="P:methylglyoxal catabolic process to D-lactate via S-lactoyl-glutathione"/>
    <property type="evidence" value="ECO:0007669"/>
    <property type="project" value="TreeGrafter"/>
</dbReference>
<dbReference type="GO" id="GO:0019172">
    <property type="term" value="F:glyoxalase III activity"/>
    <property type="evidence" value="ECO:0007669"/>
    <property type="project" value="TreeGrafter"/>
</dbReference>
<keyword evidence="5" id="KW-0378">Hydrolase</keyword>
<evidence type="ECO:0000256" key="2">
    <source>
        <dbReference type="ARBA" id="ARBA00023239"/>
    </source>
</evidence>
<dbReference type="Gene3D" id="3.40.50.880">
    <property type="match status" value="1"/>
</dbReference>
<dbReference type="InterPro" id="IPR029062">
    <property type="entry name" value="Class_I_gatase-like"/>
</dbReference>
<accession>I2GFQ0</accession>
<evidence type="ECO:0000256" key="1">
    <source>
        <dbReference type="ARBA" id="ARBA00023016"/>
    </source>
</evidence>
<evidence type="ECO:0000256" key="3">
    <source>
        <dbReference type="ARBA" id="ARBA00038493"/>
    </source>
</evidence>
<proteinExistence type="inferred from homology"/>
<dbReference type="Proteomes" id="UP000009309">
    <property type="component" value="Unassembled WGS sequence"/>
</dbReference>
<dbReference type="AlphaFoldDB" id="I2GFQ0"/>
<dbReference type="InterPro" id="IPR050325">
    <property type="entry name" value="Prot/Nucl_acid_deglycase"/>
</dbReference>
<feature type="domain" description="DJ-1/PfpI" evidence="4">
    <location>
        <begin position="41"/>
        <end position="231"/>
    </location>
</feature>
<dbReference type="STRING" id="1185876.BN8_01745"/>
<dbReference type="GO" id="GO:0016798">
    <property type="term" value="F:hydrolase activity, acting on glycosyl bonds"/>
    <property type="evidence" value="ECO:0007669"/>
    <property type="project" value="UniProtKB-KW"/>
</dbReference>
<protein>
    <submittedName>
        <fullName evidence="5">Putative chaperone protein HSP31</fullName>
        <ecNumber evidence="5">3.2.-.-</ecNumber>
    </submittedName>
</protein>
<sequence length="245" mass="26390">MSESVIYNNLNFSIMKKRILFMVTSADVIGPKNRKTGSLLTELAHPYEAFKKQGYEIDIYSVKGGEAPIDLVELDDPINQAFLNDDGLIKMKNTKSIDNVSIDDYDAVFVPGGLGPVVDMTDNPPVQHLLASFYDSGKVVSAVCHGPVSLGNVKLKDGSYLVKGKHVTGFSAAEEAGYAKDDVPFELEDLLKERGADYSAVDPWQPHSITDGRLVTGQNPASAQGVAEKVIAILESAAVLESSKA</sequence>
<dbReference type="eggNOG" id="COG0693">
    <property type="taxonomic scope" value="Bacteria"/>
</dbReference>
<dbReference type="SUPFAM" id="SSF52317">
    <property type="entry name" value="Class I glutamine amidotransferase-like"/>
    <property type="match status" value="1"/>
</dbReference>
<comment type="caution">
    <text evidence="5">The sequence shown here is derived from an EMBL/GenBank/DDBJ whole genome shotgun (WGS) entry which is preliminary data.</text>
</comment>
<dbReference type="PANTHER" id="PTHR48094:SF11">
    <property type="entry name" value="GLUTATHIONE-INDEPENDENT GLYOXALASE HSP31-RELATED"/>
    <property type="match status" value="1"/>
</dbReference>
<keyword evidence="5" id="KW-0326">Glycosidase</keyword>
<dbReference type="Pfam" id="PF01965">
    <property type="entry name" value="DJ-1_PfpI"/>
    <property type="match status" value="1"/>
</dbReference>
<dbReference type="InterPro" id="IPR002818">
    <property type="entry name" value="DJ-1/PfpI"/>
</dbReference>